<evidence type="ECO:0000313" key="2">
    <source>
        <dbReference type="Proteomes" id="UP000249638"/>
    </source>
</evidence>
<protein>
    <submittedName>
        <fullName evidence="1">Uncharacterized protein</fullName>
    </submittedName>
</protein>
<evidence type="ECO:0000313" key="1">
    <source>
        <dbReference type="EMBL" id="PZX29460.1"/>
    </source>
</evidence>
<reference evidence="1" key="1">
    <citation type="submission" date="2018-06" db="EMBL/GenBank/DDBJ databases">
        <title>Genomic Encyclopedia of Type Strains, Phase IV (KMG-V): Genome sequencing to study the core and pangenomes of soil and plant-associated prokaryotes.</title>
        <authorList>
            <person name="Whitman W."/>
        </authorList>
    </citation>
    <scope>NUCLEOTIDE SEQUENCE [LARGE SCALE GENOMIC DNA]</scope>
    <source>
        <strain evidence="1">MLR2-44</strain>
    </source>
</reference>
<sequence length="70" mass="7891">MATRKRKAEAETPTLTCEHCRYFKPGASHNECRANPPTMVTDLSDGGHMSLFPMVEPSDWCGFFMPRLNS</sequence>
<accession>A0A2W7P695</accession>
<comment type="caution">
    <text evidence="1">The sequence shown here is derived from an EMBL/GenBank/DDBJ whole genome shotgun (WGS) entry which is preliminary data.</text>
</comment>
<dbReference type="AlphaFoldDB" id="A0A2W7P695"/>
<name>A0A2W7P695_9BURK</name>
<proteinExistence type="predicted"/>
<gene>
    <name evidence="1" type="ORF">C7416_104465</name>
</gene>
<dbReference type="EMBL" id="QKZN01000004">
    <property type="protein sequence ID" value="PZX29460.1"/>
    <property type="molecule type" value="Genomic_DNA"/>
</dbReference>
<dbReference type="Proteomes" id="UP000249638">
    <property type="component" value="Unassembled WGS sequence"/>
</dbReference>
<organism evidence="1 2">
    <name type="scientific">Cupriavidus phytorum</name>
    <dbReference type="NCBI Taxonomy" id="3024399"/>
    <lineage>
        <taxon>Bacteria</taxon>
        <taxon>Pseudomonadati</taxon>
        <taxon>Pseudomonadota</taxon>
        <taxon>Betaproteobacteria</taxon>
        <taxon>Burkholderiales</taxon>
        <taxon>Burkholderiaceae</taxon>
        <taxon>Cupriavidus</taxon>
    </lineage>
</organism>
<keyword evidence="2" id="KW-1185">Reference proteome</keyword>